<evidence type="ECO:0000256" key="3">
    <source>
        <dbReference type="ARBA" id="ARBA00022692"/>
    </source>
</evidence>
<accession>A0A4Z0H759</accession>
<dbReference type="EMBL" id="SRID01000107">
    <property type="protein sequence ID" value="TGB09265.1"/>
    <property type="molecule type" value="Genomic_DNA"/>
</dbReference>
<keyword evidence="3 7" id="KW-0812">Transmembrane</keyword>
<dbReference type="Gene3D" id="1.20.120.1780">
    <property type="entry name" value="UbiA prenyltransferase"/>
    <property type="match status" value="1"/>
</dbReference>
<dbReference type="InterPro" id="IPR000537">
    <property type="entry name" value="UbiA_prenyltransferase"/>
</dbReference>
<dbReference type="OrthoDB" id="4528743at2"/>
<dbReference type="GO" id="GO:0004659">
    <property type="term" value="F:prenyltransferase activity"/>
    <property type="evidence" value="ECO:0007669"/>
    <property type="project" value="InterPro"/>
</dbReference>
<evidence type="ECO:0000313" key="9">
    <source>
        <dbReference type="Proteomes" id="UP000297948"/>
    </source>
</evidence>
<evidence type="ECO:0008006" key="10">
    <source>
        <dbReference type="Google" id="ProtNLM"/>
    </source>
</evidence>
<proteinExistence type="predicted"/>
<dbReference type="PANTHER" id="PTHR13929">
    <property type="entry name" value="1,4-DIHYDROXY-2-NAPHTHOATE OCTAPRENYLTRANSFERASE"/>
    <property type="match status" value="1"/>
</dbReference>
<reference evidence="8 9" key="1">
    <citation type="submission" date="2019-03" db="EMBL/GenBank/DDBJ databases">
        <authorList>
            <person name="Gonzalez-Pimentel J.L."/>
        </authorList>
    </citation>
    <scope>NUCLEOTIDE SEQUENCE [LARGE SCALE GENOMIC DNA]</scope>
    <source>
        <strain evidence="8 9">JCM 31289</strain>
    </source>
</reference>
<evidence type="ECO:0000256" key="4">
    <source>
        <dbReference type="ARBA" id="ARBA00022989"/>
    </source>
</evidence>
<name>A0A4Z0H759_9ACTN</name>
<feature type="transmembrane region" description="Helical" evidence="7">
    <location>
        <begin position="89"/>
        <end position="122"/>
    </location>
</feature>
<dbReference type="RefSeq" id="WP_135339360.1">
    <property type="nucleotide sequence ID" value="NZ_SRID01000107.1"/>
</dbReference>
<dbReference type="Pfam" id="PF01040">
    <property type="entry name" value="UbiA"/>
    <property type="match status" value="1"/>
</dbReference>
<feature type="transmembrane region" description="Helical" evidence="7">
    <location>
        <begin position="241"/>
        <end position="261"/>
    </location>
</feature>
<dbReference type="AlphaFoldDB" id="A0A4Z0H759"/>
<dbReference type="GO" id="GO:0016020">
    <property type="term" value="C:membrane"/>
    <property type="evidence" value="ECO:0007669"/>
    <property type="project" value="UniProtKB-SubCell"/>
</dbReference>
<feature type="transmembrane region" description="Helical" evidence="7">
    <location>
        <begin position="166"/>
        <end position="182"/>
    </location>
</feature>
<keyword evidence="5 7" id="KW-0472">Membrane</keyword>
<dbReference type="PANTHER" id="PTHR13929:SF0">
    <property type="entry name" value="UBIA PRENYLTRANSFERASE DOMAIN-CONTAINING PROTEIN 1"/>
    <property type="match status" value="1"/>
</dbReference>
<dbReference type="InterPro" id="IPR026046">
    <property type="entry name" value="UBIAD1"/>
</dbReference>
<keyword evidence="2" id="KW-0808">Transferase</keyword>
<dbReference type="GO" id="GO:0042371">
    <property type="term" value="P:vitamin K biosynthetic process"/>
    <property type="evidence" value="ECO:0007669"/>
    <property type="project" value="TreeGrafter"/>
</dbReference>
<feature type="transmembrane region" description="Helical" evidence="7">
    <location>
        <begin position="295"/>
        <end position="311"/>
    </location>
</feature>
<evidence type="ECO:0000256" key="5">
    <source>
        <dbReference type="ARBA" id="ARBA00023136"/>
    </source>
</evidence>
<evidence type="ECO:0000256" key="7">
    <source>
        <dbReference type="SAM" id="Phobius"/>
    </source>
</evidence>
<comment type="subcellular location">
    <subcellularLocation>
        <location evidence="1">Membrane</location>
        <topology evidence="1">Multi-pass membrane protein</topology>
    </subcellularLocation>
</comment>
<feature type="transmembrane region" description="Helical" evidence="7">
    <location>
        <begin position="134"/>
        <end position="154"/>
    </location>
</feature>
<feature type="compositionally biased region" description="Gly residues" evidence="6">
    <location>
        <begin position="332"/>
        <end position="341"/>
    </location>
</feature>
<evidence type="ECO:0000256" key="1">
    <source>
        <dbReference type="ARBA" id="ARBA00004141"/>
    </source>
</evidence>
<feature type="transmembrane region" description="Helical" evidence="7">
    <location>
        <begin position="213"/>
        <end position="235"/>
    </location>
</feature>
<sequence length="341" mass="36539">MGRMARFNAIVELLRPRTLLVTPLSYCVGVAVADHSLDLVVLLGVVFHVLAPLAANAHNAVTDLVEDGKNVPGRLKLVETAGEQTLTRIVYISLGIMLLLSLAISLAMSIIWVFSVFLVLGYSSPRFRLKGLPVTGMAVFAMAVTEPFIAGSLLGDSWGTVPHYDGYQPIALGAFLFFWYFAKGIMKNVPDYAGDKAAGLRTIPALMSSQRSAAWAAAAATTLVYVAFPVLVLVSELPDRLAYVGLMTLPAVANMIGMVRARTQLEYNLVGQRDMYVSVVFLGLLLFAWRPSVGSAVIGLLAVSVMVWSDVSGRDSRASRHLDRAESAMSVPGGGGPISDH</sequence>
<evidence type="ECO:0000256" key="6">
    <source>
        <dbReference type="SAM" id="MobiDB-lite"/>
    </source>
</evidence>
<dbReference type="GO" id="GO:0009234">
    <property type="term" value="P:menaquinone biosynthetic process"/>
    <property type="evidence" value="ECO:0007669"/>
    <property type="project" value="TreeGrafter"/>
</dbReference>
<organism evidence="8 9">
    <name type="scientific">Streptomyces palmae</name>
    <dbReference type="NCBI Taxonomy" id="1701085"/>
    <lineage>
        <taxon>Bacteria</taxon>
        <taxon>Bacillati</taxon>
        <taxon>Actinomycetota</taxon>
        <taxon>Actinomycetes</taxon>
        <taxon>Kitasatosporales</taxon>
        <taxon>Streptomycetaceae</taxon>
        <taxon>Streptomyces</taxon>
    </lineage>
</organism>
<dbReference type="Proteomes" id="UP000297948">
    <property type="component" value="Unassembled WGS sequence"/>
</dbReference>
<evidence type="ECO:0000313" key="8">
    <source>
        <dbReference type="EMBL" id="TGB09265.1"/>
    </source>
</evidence>
<feature type="region of interest" description="Disordered" evidence="6">
    <location>
        <begin position="319"/>
        <end position="341"/>
    </location>
</feature>
<gene>
    <name evidence="8" type="ORF">E4099_13950</name>
</gene>
<protein>
    <recommendedName>
        <fullName evidence="10">Prenyltransferase</fullName>
    </recommendedName>
</protein>
<keyword evidence="4 7" id="KW-1133">Transmembrane helix</keyword>
<keyword evidence="9" id="KW-1185">Reference proteome</keyword>
<comment type="caution">
    <text evidence="8">The sequence shown here is derived from an EMBL/GenBank/DDBJ whole genome shotgun (WGS) entry which is preliminary data.</text>
</comment>
<evidence type="ECO:0000256" key="2">
    <source>
        <dbReference type="ARBA" id="ARBA00022679"/>
    </source>
</evidence>